<evidence type="ECO:0000313" key="1">
    <source>
        <dbReference type="EMBL" id="MPM81588.1"/>
    </source>
</evidence>
<comment type="caution">
    <text evidence="1">The sequence shown here is derived from an EMBL/GenBank/DDBJ whole genome shotgun (WGS) entry which is preliminary data.</text>
</comment>
<accession>A0A645CXM6</accession>
<proteinExistence type="predicted"/>
<sequence>MQPFFERADGDRRMVVVRHRNDDRVDRAGLEQLFGRIEDLAIRRGEFRFLVRPLFVAVADRGEFRLRNVLHAGDMRRAHIADADDADPDLVHGVKASGL</sequence>
<dbReference type="AlphaFoldDB" id="A0A645CXM6"/>
<dbReference type="EMBL" id="VSSQ01030901">
    <property type="protein sequence ID" value="MPM81588.1"/>
    <property type="molecule type" value="Genomic_DNA"/>
</dbReference>
<gene>
    <name evidence="1" type="ORF">SDC9_128642</name>
</gene>
<protein>
    <submittedName>
        <fullName evidence="1">Uncharacterized protein</fullName>
    </submittedName>
</protein>
<reference evidence="1" key="1">
    <citation type="submission" date="2019-08" db="EMBL/GenBank/DDBJ databases">
        <authorList>
            <person name="Kucharzyk K."/>
            <person name="Murdoch R.W."/>
            <person name="Higgins S."/>
            <person name="Loffler F."/>
        </authorList>
    </citation>
    <scope>NUCLEOTIDE SEQUENCE</scope>
</reference>
<name>A0A645CXM6_9ZZZZ</name>
<organism evidence="1">
    <name type="scientific">bioreactor metagenome</name>
    <dbReference type="NCBI Taxonomy" id="1076179"/>
    <lineage>
        <taxon>unclassified sequences</taxon>
        <taxon>metagenomes</taxon>
        <taxon>ecological metagenomes</taxon>
    </lineage>
</organism>